<reference evidence="1" key="1">
    <citation type="submission" date="2021-06" db="EMBL/GenBank/DDBJ databases">
        <authorList>
            <person name="Kallberg Y."/>
            <person name="Tangrot J."/>
            <person name="Rosling A."/>
        </authorList>
    </citation>
    <scope>NUCLEOTIDE SEQUENCE</scope>
    <source>
        <strain evidence="1">MT106</strain>
    </source>
</reference>
<gene>
    <name evidence="1" type="ORF">AGERDE_LOCUS10845</name>
</gene>
<dbReference type="AlphaFoldDB" id="A0A9N9H0C4"/>
<organism evidence="1 2">
    <name type="scientific">Ambispora gerdemannii</name>
    <dbReference type="NCBI Taxonomy" id="144530"/>
    <lineage>
        <taxon>Eukaryota</taxon>
        <taxon>Fungi</taxon>
        <taxon>Fungi incertae sedis</taxon>
        <taxon>Mucoromycota</taxon>
        <taxon>Glomeromycotina</taxon>
        <taxon>Glomeromycetes</taxon>
        <taxon>Archaeosporales</taxon>
        <taxon>Ambisporaceae</taxon>
        <taxon>Ambispora</taxon>
    </lineage>
</organism>
<dbReference type="EMBL" id="CAJVPL010003754">
    <property type="protein sequence ID" value="CAG8638033.1"/>
    <property type="molecule type" value="Genomic_DNA"/>
</dbReference>
<keyword evidence="2" id="KW-1185">Reference proteome</keyword>
<evidence type="ECO:0000313" key="1">
    <source>
        <dbReference type="EMBL" id="CAG8638033.1"/>
    </source>
</evidence>
<sequence length="91" mass="10809">HDEKTKKEMISDIEFDLKKKEVSEERLNQRLGVSDWREEIRKCSDSTHAIHRRSDLWDVIRNLQYEYTCANCGVKKEAYTAYCFGNKKCCS</sequence>
<evidence type="ECO:0000313" key="2">
    <source>
        <dbReference type="Proteomes" id="UP000789831"/>
    </source>
</evidence>
<protein>
    <submittedName>
        <fullName evidence="1">3070_t:CDS:1</fullName>
    </submittedName>
</protein>
<comment type="caution">
    <text evidence="1">The sequence shown here is derived from an EMBL/GenBank/DDBJ whole genome shotgun (WGS) entry which is preliminary data.</text>
</comment>
<accession>A0A9N9H0C4</accession>
<feature type="non-terminal residue" evidence="1">
    <location>
        <position position="1"/>
    </location>
</feature>
<proteinExistence type="predicted"/>
<name>A0A9N9H0C4_9GLOM</name>
<dbReference type="Proteomes" id="UP000789831">
    <property type="component" value="Unassembled WGS sequence"/>
</dbReference>